<feature type="transmembrane region" description="Helical" evidence="5">
    <location>
        <begin position="20"/>
        <end position="40"/>
    </location>
</feature>
<evidence type="ECO:0000313" key="8">
    <source>
        <dbReference type="Proteomes" id="UP000092460"/>
    </source>
</evidence>
<evidence type="ECO:0000256" key="4">
    <source>
        <dbReference type="RuleBase" id="RU004262"/>
    </source>
</evidence>
<keyword evidence="5" id="KW-0812">Transmembrane</keyword>
<comment type="similarity">
    <text evidence="2 4">Belongs to the AB hydrolase superfamily. Lipase family.</text>
</comment>
<sequence>MSNSLHCLCNIISPCRNELSGSILLIQWFFLSVAAILNFFRPVLVLFGIRAQVDLNEEDYNDTWIYMPDGNGEPQVAYLVEPPPDDNRNDGPQIIQFEYYESSKPSAPVVSNLLISDDDVLTTARFKRDTWAEMAEKFNPKLDTKILVHGWKSSTQSNSIKSIRGAYMQRGHINVFAINWKDQADNIYYLRPARYTVQVGRAVAKLIDLLVETKNADPKRIHLIGHSLGAHIMGYAGAYTKYRVGRITGLDPARPAFEDCIGPENHLDRTDGDFVDVIHSCAGFLGFKKPIAHIDFYPNGGNPPQPGCTELNQIFTGCSHGRSYEYYAESINSTKGFYAVPCNSLDEIKGKNCTGQKILMGDPVPHTAEGIYYLKTNSKPEFALGVAWLNL</sequence>
<dbReference type="Proteomes" id="UP000092460">
    <property type="component" value="Unassembled WGS sequence"/>
</dbReference>
<evidence type="ECO:0000256" key="5">
    <source>
        <dbReference type="SAM" id="Phobius"/>
    </source>
</evidence>
<protein>
    <recommendedName>
        <fullName evidence="6">Lipase domain-containing protein</fullName>
    </recommendedName>
</protein>
<evidence type="ECO:0000259" key="6">
    <source>
        <dbReference type="Pfam" id="PF00151"/>
    </source>
</evidence>
<dbReference type="InterPro" id="IPR013818">
    <property type="entry name" value="Lipase"/>
</dbReference>
<dbReference type="PRINTS" id="PR00821">
    <property type="entry name" value="TAGLIPASE"/>
</dbReference>
<evidence type="ECO:0000256" key="2">
    <source>
        <dbReference type="ARBA" id="ARBA00010701"/>
    </source>
</evidence>
<dbReference type="AlphaFoldDB" id="A0A1B0BZM2"/>
<keyword evidence="3" id="KW-0964">Secreted</keyword>
<dbReference type="InterPro" id="IPR033906">
    <property type="entry name" value="Lipase_N"/>
</dbReference>
<proteinExistence type="inferred from homology"/>
<accession>A0A1B0BZM2</accession>
<dbReference type="InterPro" id="IPR000734">
    <property type="entry name" value="TAG_lipase"/>
</dbReference>
<reference evidence="7" key="2">
    <citation type="submission" date="2020-05" db="UniProtKB">
        <authorList>
            <consortium name="EnsemblMetazoa"/>
        </authorList>
    </citation>
    <scope>IDENTIFICATION</scope>
    <source>
        <strain evidence="7">IAEA</strain>
    </source>
</reference>
<dbReference type="SUPFAM" id="SSF53474">
    <property type="entry name" value="alpha/beta-Hydrolases"/>
    <property type="match status" value="1"/>
</dbReference>
<dbReference type="GO" id="GO:0016042">
    <property type="term" value="P:lipid catabolic process"/>
    <property type="evidence" value="ECO:0007669"/>
    <property type="project" value="TreeGrafter"/>
</dbReference>
<dbReference type="Pfam" id="PF00151">
    <property type="entry name" value="Lipase"/>
    <property type="match status" value="1"/>
</dbReference>
<comment type="subcellular location">
    <subcellularLocation>
        <location evidence="1">Secreted</location>
    </subcellularLocation>
</comment>
<keyword evidence="8" id="KW-1185">Reference proteome</keyword>
<evidence type="ECO:0000313" key="7">
    <source>
        <dbReference type="EnsemblMetazoa" id="GPPI045209-PA"/>
    </source>
</evidence>
<dbReference type="PANTHER" id="PTHR11610:SF178">
    <property type="entry name" value="LIPASE MEMBER H-A-LIKE PROTEIN"/>
    <property type="match status" value="1"/>
</dbReference>
<feature type="domain" description="Lipase" evidence="6">
    <location>
        <begin position="111"/>
        <end position="381"/>
    </location>
</feature>
<organism evidence="7 8">
    <name type="scientific">Glossina palpalis gambiensis</name>
    <dbReference type="NCBI Taxonomy" id="67801"/>
    <lineage>
        <taxon>Eukaryota</taxon>
        <taxon>Metazoa</taxon>
        <taxon>Ecdysozoa</taxon>
        <taxon>Arthropoda</taxon>
        <taxon>Hexapoda</taxon>
        <taxon>Insecta</taxon>
        <taxon>Pterygota</taxon>
        <taxon>Neoptera</taxon>
        <taxon>Endopterygota</taxon>
        <taxon>Diptera</taxon>
        <taxon>Brachycera</taxon>
        <taxon>Muscomorpha</taxon>
        <taxon>Hippoboscoidea</taxon>
        <taxon>Glossinidae</taxon>
        <taxon>Glossina</taxon>
    </lineage>
</organism>
<keyword evidence="5" id="KW-0472">Membrane</keyword>
<keyword evidence="5" id="KW-1133">Transmembrane helix</keyword>
<dbReference type="PANTHER" id="PTHR11610">
    <property type="entry name" value="LIPASE"/>
    <property type="match status" value="1"/>
</dbReference>
<dbReference type="GO" id="GO:0016298">
    <property type="term" value="F:lipase activity"/>
    <property type="evidence" value="ECO:0007669"/>
    <property type="project" value="InterPro"/>
</dbReference>
<reference evidence="8" key="1">
    <citation type="submission" date="2015-01" db="EMBL/GenBank/DDBJ databases">
        <authorList>
            <person name="Aksoy S."/>
            <person name="Warren W."/>
            <person name="Wilson R.K."/>
        </authorList>
    </citation>
    <scope>NUCLEOTIDE SEQUENCE [LARGE SCALE GENOMIC DNA]</scope>
    <source>
        <strain evidence="8">IAEA</strain>
    </source>
</reference>
<dbReference type="STRING" id="67801.A0A1B0BZM2"/>
<dbReference type="InterPro" id="IPR029058">
    <property type="entry name" value="AB_hydrolase_fold"/>
</dbReference>
<evidence type="ECO:0000256" key="1">
    <source>
        <dbReference type="ARBA" id="ARBA00004613"/>
    </source>
</evidence>
<dbReference type="EnsemblMetazoa" id="GPPI045209-RA">
    <property type="protein sequence ID" value="GPPI045209-PA"/>
    <property type="gene ID" value="GPPI045209"/>
</dbReference>
<dbReference type="EMBL" id="JXJN01023180">
    <property type="status" value="NOT_ANNOTATED_CDS"/>
    <property type="molecule type" value="Genomic_DNA"/>
</dbReference>
<evidence type="ECO:0000256" key="3">
    <source>
        <dbReference type="ARBA" id="ARBA00022525"/>
    </source>
</evidence>
<name>A0A1B0BZM2_9MUSC</name>
<dbReference type="CDD" id="cd00707">
    <property type="entry name" value="Pancreat_lipase_like"/>
    <property type="match status" value="1"/>
</dbReference>
<dbReference type="VEuPathDB" id="VectorBase:GPPI045209"/>
<dbReference type="Gene3D" id="3.40.50.1820">
    <property type="entry name" value="alpha/beta hydrolase"/>
    <property type="match status" value="1"/>
</dbReference>
<dbReference type="GO" id="GO:0005615">
    <property type="term" value="C:extracellular space"/>
    <property type="evidence" value="ECO:0007669"/>
    <property type="project" value="TreeGrafter"/>
</dbReference>